<name>A0A8X6GBE2_TRICU</name>
<dbReference type="Proteomes" id="UP000887116">
    <property type="component" value="Unassembled WGS sequence"/>
</dbReference>
<gene>
    <name evidence="1" type="ORF">TNCT_443411</name>
</gene>
<organism evidence="1 2">
    <name type="scientific">Trichonephila clavata</name>
    <name type="common">Joro spider</name>
    <name type="synonym">Nephila clavata</name>
    <dbReference type="NCBI Taxonomy" id="2740835"/>
    <lineage>
        <taxon>Eukaryota</taxon>
        <taxon>Metazoa</taxon>
        <taxon>Ecdysozoa</taxon>
        <taxon>Arthropoda</taxon>
        <taxon>Chelicerata</taxon>
        <taxon>Arachnida</taxon>
        <taxon>Araneae</taxon>
        <taxon>Araneomorphae</taxon>
        <taxon>Entelegynae</taxon>
        <taxon>Araneoidea</taxon>
        <taxon>Nephilidae</taxon>
        <taxon>Trichonephila</taxon>
    </lineage>
</organism>
<sequence>MDSEIPVTLACSIDWICAQNGKKNWIKITAIFFKTDKVWLYYYDPTIKQQSARTPLLQPDRLGITLPTPISKIFRFQNI</sequence>
<proteinExistence type="predicted"/>
<reference evidence="1" key="1">
    <citation type="submission" date="2020-07" db="EMBL/GenBank/DDBJ databases">
        <title>Multicomponent nature underlies the extraordinary mechanical properties of spider dragline silk.</title>
        <authorList>
            <person name="Kono N."/>
            <person name="Nakamura H."/>
            <person name="Mori M."/>
            <person name="Yoshida Y."/>
            <person name="Ohtoshi R."/>
            <person name="Malay A.D."/>
            <person name="Moran D.A.P."/>
            <person name="Tomita M."/>
            <person name="Numata K."/>
            <person name="Arakawa K."/>
        </authorList>
    </citation>
    <scope>NUCLEOTIDE SEQUENCE</scope>
</reference>
<dbReference type="EMBL" id="BMAO01025227">
    <property type="protein sequence ID" value="GFR01276.1"/>
    <property type="molecule type" value="Genomic_DNA"/>
</dbReference>
<protein>
    <submittedName>
        <fullName evidence="1">Uncharacterized protein</fullName>
    </submittedName>
</protein>
<dbReference type="AlphaFoldDB" id="A0A8X6GBE2"/>
<evidence type="ECO:0000313" key="1">
    <source>
        <dbReference type="EMBL" id="GFR01276.1"/>
    </source>
</evidence>
<comment type="caution">
    <text evidence="1">The sequence shown here is derived from an EMBL/GenBank/DDBJ whole genome shotgun (WGS) entry which is preliminary data.</text>
</comment>
<accession>A0A8X6GBE2</accession>
<evidence type="ECO:0000313" key="2">
    <source>
        <dbReference type="Proteomes" id="UP000887116"/>
    </source>
</evidence>
<keyword evidence="2" id="KW-1185">Reference proteome</keyword>